<dbReference type="SUPFAM" id="SSF52540">
    <property type="entry name" value="P-loop containing nucleoside triphosphate hydrolases"/>
    <property type="match status" value="1"/>
</dbReference>
<keyword evidence="2" id="KW-1185">Reference proteome</keyword>
<dbReference type="Proteomes" id="UP000813427">
    <property type="component" value="Unassembled WGS sequence"/>
</dbReference>
<dbReference type="GO" id="GO:0005525">
    <property type="term" value="F:GTP binding"/>
    <property type="evidence" value="ECO:0007669"/>
    <property type="project" value="InterPro"/>
</dbReference>
<evidence type="ECO:0000313" key="2">
    <source>
        <dbReference type="Proteomes" id="UP000813427"/>
    </source>
</evidence>
<dbReference type="InterPro" id="IPR001806">
    <property type="entry name" value="Small_GTPase"/>
</dbReference>
<comment type="caution">
    <text evidence="1">The sequence shown here is derived from an EMBL/GenBank/DDBJ whole genome shotgun (WGS) entry which is preliminary data.</text>
</comment>
<dbReference type="InterPro" id="IPR027417">
    <property type="entry name" value="P-loop_NTPase"/>
</dbReference>
<dbReference type="OrthoDB" id="8830751at2759"/>
<dbReference type="GO" id="GO:0003924">
    <property type="term" value="F:GTPase activity"/>
    <property type="evidence" value="ECO:0007669"/>
    <property type="project" value="InterPro"/>
</dbReference>
<gene>
    <name evidence="1" type="ORF">BKA59DRAFT_545777</name>
</gene>
<dbReference type="Gene3D" id="3.40.50.300">
    <property type="entry name" value="P-loop containing nucleotide triphosphate hydrolases"/>
    <property type="match status" value="1"/>
</dbReference>
<name>A0A8K0RRM3_9HYPO</name>
<protein>
    <submittedName>
        <fullName evidence="1">Uncharacterized protein</fullName>
    </submittedName>
</protein>
<dbReference type="SMART" id="SM00174">
    <property type="entry name" value="RHO"/>
    <property type="match status" value="1"/>
</dbReference>
<sequence>MNASLPSSLLTLVRPPITALARLGFADHGYRKLANISDTACRKTSLLSVLHHGICLHITRVMITMPGVRRRSNMIYAGIPTILVGLKKDLREDLIAIQEILKKSLRFVTEHKGETIARDIGAEGYLECSGLSGG</sequence>
<accession>A0A8K0RRM3</accession>
<proteinExistence type="predicted"/>
<dbReference type="AlphaFoldDB" id="A0A8K0RRM3"/>
<evidence type="ECO:0000313" key="1">
    <source>
        <dbReference type="EMBL" id="KAH7241250.1"/>
    </source>
</evidence>
<dbReference type="EMBL" id="JAGPXF010000005">
    <property type="protein sequence ID" value="KAH7241250.1"/>
    <property type="molecule type" value="Genomic_DNA"/>
</dbReference>
<organism evidence="1 2">
    <name type="scientific">Fusarium tricinctum</name>
    <dbReference type="NCBI Taxonomy" id="61284"/>
    <lineage>
        <taxon>Eukaryota</taxon>
        <taxon>Fungi</taxon>
        <taxon>Dikarya</taxon>
        <taxon>Ascomycota</taxon>
        <taxon>Pezizomycotina</taxon>
        <taxon>Sordariomycetes</taxon>
        <taxon>Hypocreomycetidae</taxon>
        <taxon>Hypocreales</taxon>
        <taxon>Nectriaceae</taxon>
        <taxon>Fusarium</taxon>
        <taxon>Fusarium tricinctum species complex</taxon>
    </lineage>
</organism>
<reference evidence="1" key="1">
    <citation type="journal article" date="2021" name="Nat. Commun.">
        <title>Genetic determinants of endophytism in the Arabidopsis root mycobiome.</title>
        <authorList>
            <person name="Mesny F."/>
            <person name="Miyauchi S."/>
            <person name="Thiergart T."/>
            <person name="Pickel B."/>
            <person name="Atanasova L."/>
            <person name="Karlsson M."/>
            <person name="Huettel B."/>
            <person name="Barry K.W."/>
            <person name="Haridas S."/>
            <person name="Chen C."/>
            <person name="Bauer D."/>
            <person name="Andreopoulos W."/>
            <person name="Pangilinan J."/>
            <person name="LaButti K."/>
            <person name="Riley R."/>
            <person name="Lipzen A."/>
            <person name="Clum A."/>
            <person name="Drula E."/>
            <person name="Henrissat B."/>
            <person name="Kohler A."/>
            <person name="Grigoriev I.V."/>
            <person name="Martin F.M."/>
            <person name="Hacquard S."/>
        </authorList>
    </citation>
    <scope>NUCLEOTIDE SEQUENCE</scope>
    <source>
        <strain evidence="1">MPI-SDFR-AT-0068</strain>
    </source>
</reference>